<accession>W4L3W3</accession>
<dbReference type="AlphaFoldDB" id="W4L3W3"/>
<evidence type="ECO:0000256" key="1">
    <source>
        <dbReference type="SAM" id="Coils"/>
    </source>
</evidence>
<dbReference type="HOGENOM" id="CLU_3096839_0_0_7"/>
<comment type="caution">
    <text evidence="2">The sequence shown here is derived from an EMBL/GenBank/DDBJ whole genome shotgun (WGS) entry which is preliminary data.</text>
</comment>
<name>W4L3W3_ENTF1</name>
<reference evidence="2 3" key="1">
    <citation type="journal article" date="2014" name="Nature">
        <title>An environmental bacterial taxon with a large and distinct metabolic repertoire.</title>
        <authorList>
            <person name="Wilson M.C."/>
            <person name="Mori T."/>
            <person name="Ruckert C."/>
            <person name="Uria A.R."/>
            <person name="Helf M.J."/>
            <person name="Takada K."/>
            <person name="Gernert C."/>
            <person name="Steffens U.A."/>
            <person name="Heycke N."/>
            <person name="Schmitt S."/>
            <person name="Rinke C."/>
            <person name="Helfrich E.J."/>
            <person name="Brachmann A.O."/>
            <person name="Gurgui C."/>
            <person name="Wakimoto T."/>
            <person name="Kracht M."/>
            <person name="Crusemann M."/>
            <person name="Hentschel U."/>
            <person name="Abe I."/>
            <person name="Matsunaga S."/>
            <person name="Kalinowski J."/>
            <person name="Takeyama H."/>
            <person name="Piel J."/>
        </authorList>
    </citation>
    <scope>NUCLEOTIDE SEQUENCE [LARGE SCALE GENOMIC DNA]</scope>
    <source>
        <strain evidence="3">TSY1</strain>
    </source>
</reference>
<protein>
    <submittedName>
        <fullName evidence="2">Uncharacterized protein</fullName>
    </submittedName>
</protein>
<evidence type="ECO:0000313" key="2">
    <source>
        <dbReference type="EMBL" id="ETW92345.1"/>
    </source>
</evidence>
<organism evidence="2 3">
    <name type="scientific">Entotheonella factor</name>
    <dbReference type="NCBI Taxonomy" id="1429438"/>
    <lineage>
        <taxon>Bacteria</taxon>
        <taxon>Pseudomonadati</taxon>
        <taxon>Nitrospinota/Tectimicrobiota group</taxon>
        <taxon>Candidatus Tectimicrobiota</taxon>
        <taxon>Candidatus Entotheonellia</taxon>
        <taxon>Candidatus Entotheonellales</taxon>
        <taxon>Candidatus Entotheonellaceae</taxon>
        <taxon>Candidatus Entotheonella</taxon>
    </lineage>
</organism>
<evidence type="ECO:0000313" key="3">
    <source>
        <dbReference type="Proteomes" id="UP000019141"/>
    </source>
</evidence>
<dbReference type="EMBL" id="AZHW01001525">
    <property type="protein sequence ID" value="ETW92345.1"/>
    <property type="molecule type" value="Genomic_DNA"/>
</dbReference>
<proteinExistence type="predicted"/>
<gene>
    <name evidence="2" type="ORF">ETSY1_44050</name>
</gene>
<keyword evidence="1" id="KW-0175">Coiled coil</keyword>
<keyword evidence="3" id="KW-1185">Reference proteome</keyword>
<dbReference type="Proteomes" id="UP000019141">
    <property type="component" value="Unassembled WGS sequence"/>
</dbReference>
<sequence length="51" mass="5860">MATYRFSEADKERTLGKLREVNERLAEAKQLKDNGDTEGALGDSYAFNFRF</sequence>
<feature type="coiled-coil region" evidence="1">
    <location>
        <begin position="11"/>
        <end position="38"/>
    </location>
</feature>